<comment type="cofactor">
    <cofactor evidence="1 19">
        <name>FAD</name>
        <dbReference type="ChEBI" id="CHEBI:57692"/>
    </cofactor>
</comment>
<evidence type="ECO:0000256" key="3">
    <source>
        <dbReference type="ARBA" id="ARBA00010790"/>
    </source>
</evidence>
<dbReference type="EC" id="1.1.99.29" evidence="5"/>
<dbReference type="Pfam" id="PF00732">
    <property type="entry name" value="GMC_oxred_N"/>
    <property type="match status" value="1"/>
</dbReference>
<dbReference type="InterPro" id="IPR012132">
    <property type="entry name" value="GMC_OxRdtase"/>
</dbReference>
<evidence type="ECO:0000256" key="13">
    <source>
        <dbReference type="ARBA" id="ARBA00033986"/>
    </source>
</evidence>
<dbReference type="SUPFAM" id="SSF51905">
    <property type="entry name" value="FAD/NAD(P)-binding domain"/>
    <property type="match status" value="1"/>
</dbReference>
<feature type="domain" description="Glucose-methanol-choline oxidoreductase C-terminal" evidence="21">
    <location>
        <begin position="459"/>
        <end position="594"/>
    </location>
</feature>
<dbReference type="GO" id="GO:0033718">
    <property type="term" value="F:pyranose dehydrogenase (acceptor) activity"/>
    <property type="evidence" value="ECO:0007669"/>
    <property type="project" value="UniProtKB-EC"/>
</dbReference>
<comment type="catalytic activity">
    <reaction evidence="16">
        <text>a pyranoside + acceptor = a pyranosid-3-ulose + reduced acceptor.</text>
        <dbReference type="EC" id="1.1.99.29"/>
    </reaction>
</comment>
<keyword evidence="10" id="KW-0560">Oxidoreductase</keyword>
<reference evidence="22" key="1">
    <citation type="submission" date="2022-07" db="EMBL/GenBank/DDBJ databases">
        <title>Genome Sequence of Leucocoprinus birnbaumii.</title>
        <authorList>
            <person name="Buettner E."/>
        </authorList>
    </citation>
    <scope>NUCLEOTIDE SEQUENCE</scope>
    <source>
        <strain evidence="22">VT141</strain>
    </source>
</reference>
<comment type="subcellular location">
    <subcellularLocation>
        <location evidence="2">Secreted</location>
    </subcellularLocation>
</comment>
<evidence type="ECO:0000256" key="14">
    <source>
        <dbReference type="ARBA" id="ARBA00034010"/>
    </source>
</evidence>
<dbReference type="Gene3D" id="3.50.50.60">
    <property type="entry name" value="FAD/NAD(P)-binding domain"/>
    <property type="match status" value="1"/>
</dbReference>
<organism evidence="22 23">
    <name type="scientific">Leucocoprinus birnbaumii</name>
    <dbReference type="NCBI Taxonomy" id="56174"/>
    <lineage>
        <taxon>Eukaryota</taxon>
        <taxon>Fungi</taxon>
        <taxon>Dikarya</taxon>
        <taxon>Basidiomycota</taxon>
        <taxon>Agaricomycotina</taxon>
        <taxon>Agaricomycetes</taxon>
        <taxon>Agaricomycetidae</taxon>
        <taxon>Agaricales</taxon>
        <taxon>Agaricineae</taxon>
        <taxon>Agaricaceae</taxon>
        <taxon>Leucocoprinus</taxon>
    </lineage>
</organism>
<dbReference type="Pfam" id="PF05199">
    <property type="entry name" value="GMC_oxred_C"/>
    <property type="match status" value="1"/>
</dbReference>
<keyword evidence="23" id="KW-1185">Reference proteome</keyword>
<keyword evidence="8" id="KW-0732">Signal</keyword>
<dbReference type="GO" id="GO:0050660">
    <property type="term" value="F:flavin adenine dinucleotide binding"/>
    <property type="evidence" value="ECO:0007669"/>
    <property type="project" value="InterPro"/>
</dbReference>
<dbReference type="PANTHER" id="PTHR11552:SF201">
    <property type="entry name" value="GLUCOSE-METHANOL-CHOLINE OXIDOREDUCTASE N-TERMINAL DOMAIN-CONTAINING PROTEIN"/>
    <property type="match status" value="1"/>
</dbReference>
<name>A0AAD5VZJ2_9AGAR</name>
<evidence type="ECO:0000256" key="10">
    <source>
        <dbReference type="ARBA" id="ARBA00023002"/>
    </source>
</evidence>
<evidence type="ECO:0000256" key="4">
    <source>
        <dbReference type="ARBA" id="ARBA00011245"/>
    </source>
</evidence>
<evidence type="ECO:0000256" key="19">
    <source>
        <dbReference type="PIRSR" id="PIRSR000137-2"/>
    </source>
</evidence>
<feature type="domain" description="Glucose-methanol-choline oxidoreductase N-terminal" evidence="20">
    <location>
        <begin position="5"/>
        <end position="284"/>
    </location>
</feature>
<keyword evidence="11" id="KW-0325">Glycoprotein</keyword>
<comment type="caution">
    <text evidence="22">The sequence shown here is derived from an EMBL/GenBank/DDBJ whole genome shotgun (WGS) entry which is preliminary data.</text>
</comment>
<evidence type="ECO:0000259" key="20">
    <source>
        <dbReference type="Pfam" id="PF00732"/>
    </source>
</evidence>
<comment type="subunit">
    <text evidence="4">Monomer.</text>
</comment>
<comment type="catalytic activity">
    <reaction evidence="13">
        <text>pyranose + acceptor = pyranos-2-ulose + reduced acceptor.</text>
        <dbReference type="EC" id="1.1.99.29"/>
    </reaction>
</comment>
<dbReference type="Gene3D" id="3.30.560.10">
    <property type="entry name" value="Glucose Oxidase, domain 3"/>
    <property type="match status" value="1"/>
</dbReference>
<evidence type="ECO:0000313" key="23">
    <source>
        <dbReference type="Proteomes" id="UP001213000"/>
    </source>
</evidence>
<gene>
    <name evidence="22" type="ORF">NP233_g3224</name>
</gene>
<dbReference type="InterPro" id="IPR036188">
    <property type="entry name" value="FAD/NAD-bd_sf"/>
</dbReference>
<dbReference type="AlphaFoldDB" id="A0AAD5VZJ2"/>
<comment type="similarity">
    <text evidence="3">Belongs to the GMC oxidoreductase family.</text>
</comment>
<evidence type="ECO:0000256" key="17">
    <source>
        <dbReference type="ARBA" id="ARBA00034059"/>
    </source>
</evidence>
<protein>
    <recommendedName>
        <fullName evidence="5">pyranose dehydrogenase (acceptor)</fullName>
        <ecNumber evidence="5">1.1.99.29</ecNumber>
    </recommendedName>
</protein>
<evidence type="ECO:0000313" key="22">
    <source>
        <dbReference type="EMBL" id="KAJ3572247.1"/>
    </source>
</evidence>
<feature type="binding site" evidence="19">
    <location>
        <position position="231"/>
    </location>
    <ligand>
        <name>FAD</name>
        <dbReference type="ChEBI" id="CHEBI:57692"/>
    </ligand>
</feature>
<evidence type="ECO:0000256" key="11">
    <source>
        <dbReference type="ARBA" id="ARBA00023180"/>
    </source>
</evidence>
<dbReference type="InterPro" id="IPR000172">
    <property type="entry name" value="GMC_OxRdtase_N"/>
</dbReference>
<feature type="active site" description="Proton donor" evidence="18">
    <location>
        <position position="542"/>
    </location>
</feature>
<evidence type="ECO:0000256" key="8">
    <source>
        <dbReference type="ARBA" id="ARBA00022729"/>
    </source>
</evidence>
<evidence type="ECO:0000256" key="5">
    <source>
        <dbReference type="ARBA" id="ARBA00013177"/>
    </source>
</evidence>
<keyword evidence="9 19" id="KW-0274">FAD</keyword>
<dbReference type="EMBL" id="JANIEX010000150">
    <property type="protein sequence ID" value="KAJ3572247.1"/>
    <property type="molecule type" value="Genomic_DNA"/>
</dbReference>
<evidence type="ECO:0000256" key="16">
    <source>
        <dbReference type="ARBA" id="ARBA00034050"/>
    </source>
</evidence>
<evidence type="ECO:0000256" key="12">
    <source>
        <dbReference type="ARBA" id="ARBA00024699"/>
    </source>
</evidence>
<comment type="catalytic activity">
    <reaction evidence="14">
        <text>pyranose + acceptor = pyranos-2,3-diulose + reduced acceptor.</text>
        <dbReference type="EC" id="1.1.99.29"/>
    </reaction>
</comment>
<dbReference type="PANTHER" id="PTHR11552">
    <property type="entry name" value="GLUCOSE-METHANOL-CHOLINE GMC OXIDOREDUCTASE"/>
    <property type="match status" value="1"/>
</dbReference>
<feature type="active site" description="Proton acceptor" evidence="18">
    <location>
        <position position="585"/>
    </location>
</feature>
<keyword evidence="6" id="KW-0964">Secreted</keyword>
<evidence type="ECO:0000256" key="2">
    <source>
        <dbReference type="ARBA" id="ARBA00004613"/>
    </source>
</evidence>
<evidence type="ECO:0000256" key="6">
    <source>
        <dbReference type="ARBA" id="ARBA00022525"/>
    </source>
</evidence>
<accession>A0AAD5VZJ2</accession>
<dbReference type="SUPFAM" id="SSF54373">
    <property type="entry name" value="FAD-linked reductases, C-terminal domain"/>
    <property type="match status" value="1"/>
</dbReference>
<evidence type="ECO:0000256" key="7">
    <source>
        <dbReference type="ARBA" id="ARBA00022630"/>
    </source>
</evidence>
<comment type="catalytic activity">
    <reaction evidence="15">
        <text>pyranose + acceptor = pyranos-3-ulose + reduced acceptor.</text>
        <dbReference type="EC" id="1.1.99.29"/>
    </reaction>
</comment>
<evidence type="ECO:0000256" key="15">
    <source>
        <dbReference type="ARBA" id="ARBA00034029"/>
    </source>
</evidence>
<comment type="function">
    <text evidence="12">Catalyzes the single-oxidation or sequential double oxidation reaction of carbohydrates primarily at carbon-2 and/or carbon-3 with the concomitant reduction of the flavin. The enzyme exhibits a broad sugar substrate specificity, oxidizing different aldopyranoses to the corresponding C-1, C-2, C-3 or C-1,2, C-2,3 and C-3,4 (di)dehydro sugars with substrate-specific regioselectivity. Accepts only a narrow range of electron acceptors such as substituted benzoquinones and complexed metal ions and reacts extremely slowly with O(2) as acceptor. May play a role in the natural recycling of plant matter by oxidizing all major monosaccharides in lignocellulose and by reducing quinone compounds or reactive radical species generated during lignin depolymerization.</text>
</comment>
<evidence type="ECO:0000256" key="1">
    <source>
        <dbReference type="ARBA" id="ARBA00001974"/>
    </source>
</evidence>
<evidence type="ECO:0000256" key="9">
    <source>
        <dbReference type="ARBA" id="ARBA00022827"/>
    </source>
</evidence>
<evidence type="ECO:0000259" key="21">
    <source>
        <dbReference type="Pfam" id="PF05199"/>
    </source>
</evidence>
<dbReference type="PIRSF" id="PIRSF000137">
    <property type="entry name" value="Alcohol_oxidase"/>
    <property type="match status" value="1"/>
</dbReference>
<evidence type="ECO:0000256" key="18">
    <source>
        <dbReference type="PIRSR" id="PIRSR000137-1"/>
    </source>
</evidence>
<proteinExistence type="inferred from homology"/>
<keyword evidence="7" id="KW-0285">Flavoprotein</keyword>
<dbReference type="Proteomes" id="UP001213000">
    <property type="component" value="Unassembled WGS sequence"/>
</dbReference>
<dbReference type="InterPro" id="IPR007867">
    <property type="entry name" value="GMC_OxRtase_C"/>
</dbReference>
<comment type="catalytic activity">
    <reaction evidence="17">
        <text>a pyranoside + acceptor = a pyranosid-3,4-diulose + reduced acceptor.</text>
        <dbReference type="EC" id="1.1.99.29"/>
    </reaction>
</comment>
<sequence length="640" mass="70073">MSSAFDYVIVGGGTAGLVVAARLSENENVSVCVLEAGEDVTHTDEASIPGIAQKLWMQATNWGFSSAPQKHSEDKVIHLVRGKGLGGSSMANLMQLNRAPAREYDAFRKIGISGWNSAEFLKYFIKSQSLSYSAESTEELGLRPNEKEFGSGPIINTLSRHKTSYDNQWIQALEESGIPYNRNAMGGESLGAWVASLAVHPETAKRISSATAYYEPNKHRKNLTVITGAYVIRIQLNTSSGGNPVAEGVEYQKDGEKHVVSARKEVILAAGAFQTPQILELSGNRIATSIFQSGGQAEFDNSVEGIGQKSLLDEYDIPTIVDLPGVGENYRERISIPVILSDSDYNFHQRTIRLYYLAAAEYQKYMEKKEGMLTSVPGLYGFLPLSKLDGASSLKDYATDRQWDKIQDSIADLQKEWLSDDGVPQIEYIALPYFWPTVPKSTRDEGKSYFSNTTILLHPFSRGAVHIKSSDPLAHPNIDLSALDNEFDFQALLKGLKLGRQIITGTQAFKDVVEKEVAPGPMGDSDEGLEKYLKTGLATAFHPIGTAAMLKREDGGVVDERLRVYGVERLRVVDASILPFQVGAHIQATVYAVAEKAADLIKEDATSAIEISGALVAFLNLLSVSISYCYYRYMAGTGTE</sequence>
<dbReference type="GO" id="GO:0005576">
    <property type="term" value="C:extracellular region"/>
    <property type="evidence" value="ECO:0007669"/>
    <property type="project" value="UniProtKB-SubCell"/>
</dbReference>